<dbReference type="SUPFAM" id="SSF53613">
    <property type="entry name" value="Ribokinase-like"/>
    <property type="match status" value="1"/>
</dbReference>
<feature type="domain" description="Carbohydrate kinase PfkB" evidence="4">
    <location>
        <begin position="58"/>
        <end position="318"/>
    </location>
</feature>
<reference evidence="5 6" key="1">
    <citation type="submission" date="2024-05" db="EMBL/GenBank/DDBJ databases">
        <authorList>
            <consortium name="Candidatus Magnetaquicoccaceae bacterium FCR-1 genome sequencing consortium"/>
            <person name="Shimoshige H."/>
            <person name="Shimamura S."/>
            <person name="Taoka A."/>
            <person name="Kobayashi H."/>
            <person name="Maekawa T."/>
        </authorList>
    </citation>
    <scope>NUCLEOTIDE SEQUENCE [LARGE SCALE GENOMIC DNA]</scope>
    <source>
        <strain evidence="5 6">FCR-1</strain>
    </source>
</reference>
<evidence type="ECO:0000313" key="5">
    <source>
        <dbReference type="EMBL" id="GAB0058949.1"/>
    </source>
</evidence>
<dbReference type="EC" id="2.7.1.15" evidence="5"/>
<reference evidence="5 6" key="2">
    <citation type="submission" date="2024-09" db="EMBL/GenBank/DDBJ databases">
        <title>Draft genome sequence of Candidatus Magnetaquicoccaceae bacterium FCR-1.</title>
        <authorList>
            <person name="Shimoshige H."/>
            <person name="Shimamura S."/>
            <person name="Taoka A."/>
            <person name="Kobayashi H."/>
            <person name="Maekawa T."/>
        </authorList>
    </citation>
    <scope>NUCLEOTIDE SEQUENCE [LARGE SCALE GENOMIC DNA]</scope>
    <source>
        <strain evidence="5 6">FCR-1</strain>
    </source>
</reference>
<evidence type="ECO:0000259" key="4">
    <source>
        <dbReference type="Pfam" id="PF00294"/>
    </source>
</evidence>
<dbReference type="PANTHER" id="PTHR43320">
    <property type="entry name" value="SUGAR KINASE"/>
    <property type="match status" value="1"/>
</dbReference>
<keyword evidence="6" id="KW-1185">Reference proteome</keyword>
<dbReference type="PANTHER" id="PTHR43320:SF3">
    <property type="entry name" value="CARBOHYDRATE KINASE PFKB DOMAIN-CONTAINING PROTEIN"/>
    <property type="match status" value="1"/>
</dbReference>
<dbReference type="RefSeq" id="WP_420906666.1">
    <property type="nucleotide sequence ID" value="NZ_BAAFGK010000005.1"/>
</dbReference>
<dbReference type="InterPro" id="IPR052700">
    <property type="entry name" value="Carb_kinase_PfkB-like"/>
</dbReference>
<organism evidence="5 6">
    <name type="scientific">Candidatus Magnetaquiglobus chichijimensis</name>
    <dbReference type="NCBI Taxonomy" id="3141448"/>
    <lineage>
        <taxon>Bacteria</taxon>
        <taxon>Pseudomonadati</taxon>
        <taxon>Pseudomonadota</taxon>
        <taxon>Magnetococcia</taxon>
        <taxon>Magnetococcales</taxon>
        <taxon>Candidatus Magnetaquicoccaceae</taxon>
        <taxon>Candidatus Magnetaquiglobus</taxon>
    </lineage>
</organism>
<comment type="caution">
    <text evidence="5">The sequence shown here is derived from an EMBL/GenBank/DDBJ whole genome shotgun (WGS) entry which is preliminary data.</text>
</comment>
<sequence>MKRHHVYGIGHALVDTEIRVTDDFLKQAGLTKGSMTLIDEARRAELLALLGDAPRHRACGGSSANTLIGVAQLGGNAFHASRVASDENGLFFTGDMRANGVANDLEKRPRTGTTGQCLVLITPDAERTMCTHLGISEFFSAEDLAPEELAASEWLYVEGYLVTSPSARHAACKAVSLAREHGVKIALTFSDASMIDYFGAGLEEIMGSGVDLIFCNQTEALRYAGSDDLEVAKAALARRAPAFGLTLGAQGAVVRLDGRDTLIPGMPVQAIDANGAGDLFAGALLYGLTHGFSPERAGRLACRASARLVTRHGARLSREETRDVLNTLD</sequence>
<dbReference type="EMBL" id="BAAFGK010000005">
    <property type="protein sequence ID" value="GAB0058949.1"/>
    <property type="molecule type" value="Genomic_DNA"/>
</dbReference>
<proteinExistence type="inferred from homology"/>
<dbReference type="Pfam" id="PF00294">
    <property type="entry name" value="PfkB"/>
    <property type="match status" value="1"/>
</dbReference>
<dbReference type="CDD" id="cd01168">
    <property type="entry name" value="adenosine_kinase"/>
    <property type="match status" value="1"/>
</dbReference>
<dbReference type="GO" id="GO:0004747">
    <property type="term" value="F:ribokinase activity"/>
    <property type="evidence" value="ECO:0007669"/>
    <property type="project" value="UniProtKB-EC"/>
</dbReference>
<name>A0ABQ0CDJ6_9PROT</name>
<evidence type="ECO:0000256" key="1">
    <source>
        <dbReference type="ARBA" id="ARBA00010688"/>
    </source>
</evidence>
<keyword evidence="3" id="KW-0418">Kinase</keyword>
<accession>A0ABQ0CDJ6</accession>
<dbReference type="Gene3D" id="3.40.1190.20">
    <property type="match status" value="1"/>
</dbReference>
<gene>
    <name evidence="5" type="primary">RBKS</name>
    <name evidence="5" type="ORF">SIID45300_03309</name>
</gene>
<comment type="similarity">
    <text evidence="1">Belongs to the carbohydrate kinase PfkB family.</text>
</comment>
<dbReference type="InterPro" id="IPR011611">
    <property type="entry name" value="PfkB_dom"/>
</dbReference>
<evidence type="ECO:0000256" key="2">
    <source>
        <dbReference type="ARBA" id="ARBA00022679"/>
    </source>
</evidence>
<keyword evidence="2 5" id="KW-0808">Transferase</keyword>
<dbReference type="InterPro" id="IPR029056">
    <property type="entry name" value="Ribokinase-like"/>
</dbReference>
<evidence type="ECO:0000313" key="6">
    <source>
        <dbReference type="Proteomes" id="UP001628193"/>
    </source>
</evidence>
<dbReference type="Proteomes" id="UP001628193">
    <property type="component" value="Unassembled WGS sequence"/>
</dbReference>
<evidence type="ECO:0000256" key="3">
    <source>
        <dbReference type="ARBA" id="ARBA00022777"/>
    </source>
</evidence>
<protein>
    <submittedName>
        <fullName evidence="5">Ribokinase</fullName>
        <ecNumber evidence="5">2.7.1.15</ecNumber>
    </submittedName>
</protein>